<dbReference type="GO" id="GO:0016757">
    <property type="term" value="F:glycosyltransferase activity"/>
    <property type="evidence" value="ECO:0007669"/>
    <property type="project" value="UniProtKB-KW"/>
</dbReference>
<dbReference type="Gene3D" id="3.90.550.10">
    <property type="entry name" value="Spore Coat Polysaccharide Biosynthesis Protein SpsA, Chain A"/>
    <property type="match status" value="1"/>
</dbReference>
<evidence type="ECO:0000259" key="5">
    <source>
        <dbReference type="Pfam" id="PF00535"/>
    </source>
</evidence>
<dbReference type="Pfam" id="PF00535">
    <property type="entry name" value="Glycos_transf_2"/>
    <property type="match status" value="1"/>
</dbReference>
<dbReference type="CDD" id="cd00761">
    <property type="entry name" value="Glyco_tranf_GTA_type"/>
    <property type="match status" value="1"/>
</dbReference>
<feature type="domain" description="Glycosyltransferase 2-like" evidence="5">
    <location>
        <begin position="11"/>
        <end position="137"/>
    </location>
</feature>
<evidence type="ECO:0000256" key="3">
    <source>
        <dbReference type="ARBA" id="ARBA00022679"/>
    </source>
</evidence>
<dbReference type="Proteomes" id="UP000266693">
    <property type="component" value="Unassembled WGS sequence"/>
</dbReference>
<keyword evidence="7" id="KW-1185">Reference proteome</keyword>
<feature type="transmembrane region" description="Helical" evidence="4">
    <location>
        <begin position="262"/>
        <end position="288"/>
    </location>
</feature>
<protein>
    <submittedName>
        <fullName evidence="6">Glycosyltransferase</fullName>
    </submittedName>
</protein>
<name>A0A396RPE7_9SPHN</name>
<dbReference type="AlphaFoldDB" id="A0A396RPE7"/>
<comment type="caution">
    <text evidence="6">The sequence shown here is derived from an EMBL/GenBank/DDBJ whole genome shotgun (WGS) entry which is preliminary data.</text>
</comment>
<proteinExistence type="inferred from homology"/>
<organism evidence="6 7">
    <name type="scientific">Sphingomonas gilva</name>
    <dbReference type="NCBI Taxonomy" id="2305907"/>
    <lineage>
        <taxon>Bacteria</taxon>
        <taxon>Pseudomonadati</taxon>
        <taxon>Pseudomonadota</taxon>
        <taxon>Alphaproteobacteria</taxon>
        <taxon>Sphingomonadales</taxon>
        <taxon>Sphingomonadaceae</taxon>
        <taxon>Sphingomonas</taxon>
    </lineage>
</organism>
<keyword evidence="4" id="KW-0472">Membrane</keyword>
<dbReference type="SUPFAM" id="SSF53448">
    <property type="entry name" value="Nucleotide-diphospho-sugar transferases"/>
    <property type="match status" value="1"/>
</dbReference>
<evidence type="ECO:0000313" key="7">
    <source>
        <dbReference type="Proteomes" id="UP000266693"/>
    </source>
</evidence>
<sequence>MKPIVYVAALTYKRPEDVAQLLRGCSRLALPEDWEVRFLIVDNDPQGSARALVEREAPAFGYVVEPEPGIPAARNRALREGLAGGGRLLCFLDDDETPERGWLREMIAHWERTGAALIGGPLRRTMPRDALPAWRRLFARSLIARRSLAEKRAERDAAAGRPVPVNTSNWLCELAIVRDHDLWFDSAMRYSGGSDAAFYRAVRDAGLAVSWCPTAIVSEPITADRLSIRYQFGRSRAQGIVMAALRDLPAARVLLEQLPRAAAGLALMVVPVIGIASFAAGLHLLGAAAGHVAHLRGRTSALYARREAAA</sequence>
<keyword evidence="2" id="KW-0328">Glycosyltransferase</keyword>
<evidence type="ECO:0000256" key="1">
    <source>
        <dbReference type="ARBA" id="ARBA00006739"/>
    </source>
</evidence>
<keyword evidence="4" id="KW-0812">Transmembrane</keyword>
<dbReference type="InterPro" id="IPR001173">
    <property type="entry name" value="Glyco_trans_2-like"/>
</dbReference>
<dbReference type="EMBL" id="QWLV01000002">
    <property type="protein sequence ID" value="RHW18377.1"/>
    <property type="molecule type" value="Genomic_DNA"/>
</dbReference>
<evidence type="ECO:0000256" key="2">
    <source>
        <dbReference type="ARBA" id="ARBA00022676"/>
    </source>
</evidence>
<evidence type="ECO:0000313" key="6">
    <source>
        <dbReference type="EMBL" id="RHW18377.1"/>
    </source>
</evidence>
<comment type="similarity">
    <text evidence="1">Belongs to the glycosyltransferase 2 family.</text>
</comment>
<evidence type="ECO:0000256" key="4">
    <source>
        <dbReference type="SAM" id="Phobius"/>
    </source>
</evidence>
<keyword evidence="4" id="KW-1133">Transmembrane helix</keyword>
<dbReference type="InterPro" id="IPR029044">
    <property type="entry name" value="Nucleotide-diphossugar_trans"/>
</dbReference>
<accession>A0A396RPE7</accession>
<dbReference type="PANTHER" id="PTHR43179:SF12">
    <property type="entry name" value="GALACTOFURANOSYLTRANSFERASE GLFT2"/>
    <property type="match status" value="1"/>
</dbReference>
<reference evidence="6 7" key="1">
    <citation type="submission" date="2018-08" db="EMBL/GenBank/DDBJ databases">
        <title>The multiple taxonomic identification of Sphingomonas gilva.</title>
        <authorList>
            <person name="Zhu D."/>
            <person name="Zheng S."/>
        </authorList>
    </citation>
    <scope>NUCLEOTIDE SEQUENCE [LARGE SCALE GENOMIC DNA]</scope>
    <source>
        <strain evidence="6 7">ZDH117</strain>
    </source>
</reference>
<keyword evidence="3 6" id="KW-0808">Transferase</keyword>
<dbReference type="PANTHER" id="PTHR43179">
    <property type="entry name" value="RHAMNOSYLTRANSFERASE WBBL"/>
    <property type="match status" value="1"/>
</dbReference>
<gene>
    <name evidence="6" type="ORF">D1610_07925</name>
</gene>
<dbReference type="RefSeq" id="WP_118863568.1">
    <property type="nucleotide sequence ID" value="NZ_QWLV01000002.1"/>
</dbReference>
<dbReference type="OrthoDB" id="6116224at2"/>